<dbReference type="CDD" id="cd05828">
    <property type="entry name" value="Sortase_D_1"/>
    <property type="match status" value="1"/>
</dbReference>
<dbReference type="InterPro" id="IPR041999">
    <property type="entry name" value="Sortase_D_1"/>
</dbReference>
<gene>
    <name evidence="4" type="ORF">GLV98_13720</name>
</gene>
<organism evidence="4 5">
    <name type="scientific">Halobacillus litoralis</name>
    <dbReference type="NCBI Taxonomy" id="45668"/>
    <lineage>
        <taxon>Bacteria</taxon>
        <taxon>Bacillati</taxon>
        <taxon>Bacillota</taxon>
        <taxon>Bacilli</taxon>
        <taxon>Bacillales</taxon>
        <taxon>Bacillaceae</taxon>
        <taxon>Halobacillus</taxon>
    </lineage>
</organism>
<dbReference type="AlphaFoldDB" id="A0A845EFW2"/>
<evidence type="ECO:0000256" key="1">
    <source>
        <dbReference type="ARBA" id="ARBA00022801"/>
    </source>
</evidence>
<dbReference type="Gene3D" id="2.40.260.10">
    <property type="entry name" value="Sortase"/>
    <property type="match status" value="1"/>
</dbReference>
<evidence type="ECO:0000313" key="5">
    <source>
        <dbReference type="Proteomes" id="UP000447393"/>
    </source>
</evidence>
<keyword evidence="3" id="KW-0472">Membrane</keyword>
<keyword evidence="3" id="KW-0812">Transmembrane</keyword>
<dbReference type="SUPFAM" id="SSF63817">
    <property type="entry name" value="Sortase"/>
    <property type="match status" value="1"/>
</dbReference>
<dbReference type="Proteomes" id="UP000447393">
    <property type="component" value="Unassembled WGS sequence"/>
</dbReference>
<dbReference type="InterPro" id="IPR005754">
    <property type="entry name" value="Sortase"/>
</dbReference>
<name>A0A845EFW2_9BACI</name>
<feature type="active site" description="Acyl-thioester intermediate" evidence="2">
    <location>
        <position position="178"/>
    </location>
</feature>
<dbReference type="EMBL" id="WMEZ01000005">
    <property type="protein sequence ID" value="MYL50551.1"/>
    <property type="molecule type" value="Genomic_DNA"/>
</dbReference>
<comment type="caution">
    <text evidence="4">The sequence shown here is derived from an EMBL/GenBank/DDBJ whole genome shotgun (WGS) entry which is preliminary data.</text>
</comment>
<feature type="transmembrane region" description="Helical" evidence="3">
    <location>
        <begin position="7"/>
        <end position="25"/>
    </location>
</feature>
<dbReference type="GO" id="GO:0016787">
    <property type="term" value="F:hydrolase activity"/>
    <property type="evidence" value="ECO:0007669"/>
    <property type="project" value="UniProtKB-KW"/>
</dbReference>
<accession>A0A845EFW2</accession>
<dbReference type="OrthoDB" id="165822at2"/>
<proteinExistence type="predicted"/>
<keyword evidence="3" id="KW-1133">Transmembrane helix</keyword>
<protein>
    <submittedName>
        <fullName evidence="4">Sortase</fullName>
    </submittedName>
</protein>
<dbReference type="RefSeq" id="WP_160916144.1">
    <property type="nucleotide sequence ID" value="NZ_WMEZ01000005.1"/>
</dbReference>
<dbReference type="InterPro" id="IPR023365">
    <property type="entry name" value="Sortase_dom-sf"/>
</dbReference>
<evidence type="ECO:0000256" key="3">
    <source>
        <dbReference type="SAM" id="Phobius"/>
    </source>
</evidence>
<evidence type="ECO:0000256" key="2">
    <source>
        <dbReference type="PIRSR" id="PIRSR605754-1"/>
    </source>
</evidence>
<feature type="active site" description="Proton donor/acceptor" evidence="2">
    <location>
        <position position="121"/>
    </location>
</feature>
<reference evidence="4 5" key="1">
    <citation type="submission" date="2019-11" db="EMBL/GenBank/DDBJ databases">
        <title>Genome sequences of 17 halophilic strains isolated from different environments.</title>
        <authorList>
            <person name="Furrow R.E."/>
        </authorList>
    </citation>
    <scope>NUCLEOTIDE SEQUENCE [LARGE SCALE GENOMIC DNA]</scope>
    <source>
        <strain evidence="4 5">22505_10_Sand</strain>
    </source>
</reference>
<dbReference type="NCBIfam" id="TIGR01076">
    <property type="entry name" value="sortase_fam"/>
    <property type="match status" value="1"/>
</dbReference>
<keyword evidence="1" id="KW-0378">Hydrolase</keyword>
<evidence type="ECO:0000313" key="4">
    <source>
        <dbReference type="EMBL" id="MYL50551.1"/>
    </source>
</evidence>
<sequence length="204" mass="22991">MIRKLSIIFITVGLFMVLWNGYQWWIQSHVVSYDPELQTEMRQGSSVSKEREDASYAVDHVSAETYENGEGVGELTIPKLGKKYPVYYGSDLNTLKKGIGMYDTSFTTAPSEGGHTALAGHRETTFVGLDGLVEGDFIYLTENNIEYEYQIHNIWVTDAEDTSVMVPKSSPTLTLTTCYPFDFIGSAPERFIVQADFVKKQELQ</sequence>
<dbReference type="Pfam" id="PF04203">
    <property type="entry name" value="Sortase"/>
    <property type="match status" value="1"/>
</dbReference>